<protein>
    <submittedName>
        <fullName evidence="1">Uncharacterized protein</fullName>
    </submittedName>
</protein>
<evidence type="ECO:0000313" key="1">
    <source>
        <dbReference type="EMBL" id="RIE03926.1"/>
    </source>
</evidence>
<accession>A0A398CKU1</accession>
<reference evidence="1 2" key="1">
    <citation type="submission" date="2018-09" db="EMBL/GenBank/DDBJ databases">
        <title>Cohnella cavernae sp. nov., isolated from a karst cave.</title>
        <authorList>
            <person name="Zhu H."/>
        </authorList>
    </citation>
    <scope>NUCLEOTIDE SEQUENCE [LARGE SCALE GENOMIC DNA]</scope>
    <source>
        <strain evidence="1 2">K2E09-144</strain>
    </source>
</reference>
<organism evidence="1 2">
    <name type="scientific">Cohnella faecalis</name>
    <dbReference type="NCBI Taxonomy" id="2315694"/>
    <lineage>
        <taxon>Bacteria</taxon>
        <taxon>Bacillati</taxon>
        <taxon>Bacillota</taxon>
        <taxon>Bacilli</taxon>
        <taxon>Bacillales</taxon>
        <taxon>Paenibacillaceae</taxon>
        <taxon>Cohnella</taxon>
    </lineage>
</organism>
<comment type="caution">
    <text evidence="1">The sequence shown here is derived from an EMBL/GenBank/DDBJ whole genome shotgun (WGS) entry which is preliminary data.</text>
</comment>
<keyword evidence="2" id="KW-1185">Reference proteome</keyword>
<dbReference type="Proteomes" id="UP000266340">
    <property type="component" value="Unassembled WGS sequence"/>
</dbReference>
<gene>
    <name evidence="1" type="ORF">D3H35_08150</name>
</gene>
<dbReference type="AlphaFoldDB" id="A0A398CKU1"/>
<sequence>MVRKRKNVKPPEYLWAGSAQWSLSRFAQIKLQGIECALLLAIARRGLRFARPSKSYEMVSRYLDE</sequence>
<evidence type="ECO:0000313" key="2">
    <source>
        <dbReference type="Proteomes" id="UP000266340"/>
    </source>
</evidence>
<dbReference type="EMBL" id="QXJM01000029">
    <property type="protein sequence ID" value="RIE03926.1"/>
    <property type="molecule type" value="Genomic_DNA"/>
</dbReference>
<name>A0A398CKU1_9BACL</name>
<proteinExistence type="predicted"/>